<dbReference type="KEGG" id="sind:105179178"/>
<dbReference type="InParanoid" id="A0A6I9UKS5"/>
<dbReference type="InterPro" id="IPR005162">
    <property type="entry name" value="Retrotrans_gag_dom"/>
</dbReference>
<proteinExistence type="predicted"/>
<evidence type="ECO:0000313" key="4">
    <source>
        <dbReference type="RefSeq" id="XP_011101073.1"/>
    </source>
</evidence>
<evidence type="ECO:0000256" key="1">
    <source>
        <dbReference type="SAM" id="MobiDB-lite"/>
    </source>
</evidence>
<feature type="domain" description="Retrotransposon gag" evidence="2">
    <location>
        <begin position="92"/>
        <end position="177"/>
    </location>
</feature>
<organism evidence="3 4">
    <name type="scientific">Sesamum indicum</name>
    <name type="common">Oriental sesame</name>
    <name type="synonym">Sesamum orientale</name>
    <dbReference type="NCBI Taxonomy" id="4182"/>
    <lineage>
        <taxon>Eukaryota</taxon>
        <taxon>Viridiplantae</taxon>
        <taxon>Streptophyta</taxon>
        <taxon>Embryophyta</taxon>
        <taxon>Tracheophyta</taxon>
        <taxon>Spermatophyta</taxon>
        <taxon>Magnoliopsida</taxon>
        <taxon>eudicotyledons</taxon>
        <taxon>Gunneridae</taxon>
        <taxon>Pentapetalae</taxon>
        <taxon>asterids</taxon>
        <taxon>lamiids</taxon>
        <taxon>Lamiales</taxon>
        <taxon>Pedaliaceae</taxon>
        <taxon>Sesamum</taxon>
    </lineage>
</organism>
<sequence length="179" mass="20917">MEALRENIAGPTESLESVQGHDSASEHQGLEFKNRNAPQPEMNPFMQQGVKVFAGTTDPTEADEWLRNTERALDRIECTSEQTLRYVVSLPEKDALDLWETVPGSKNRPVILTWNDFLKEFADNYTPPVYRNRKKVEFLELKQNHLSVAEYELQFLRLSKYSPEEVSTNELRRDRFRRK</sequence>
<dbReference type="GeneID" id="105179178"/>
<accession>A0A6I9UKS5</accession>
<name>A0A6I9UKS5_SESIN</name>
<feature type="compositionally biased region" description="Basic and acidic residues" evidence="1">
    <location>
        <begin position="23"/>
        <end position="34"/>
    </location>
</feature>
<keyword evidence="3" id="KW-1185">Reference proteome</keyword>
<dbReference type="Proteomes" id="UP000504604">
    <property type="component" value="Unplaced"/>
</dbReference>
<dbReference type="OrthoDB" id="913731at2759"/>
<feature type="region of interest" description="Disordered" evidence="1">
    <location>
        <begin position="1"/>
        <end position="43"/>
    </location>
</feature>
<dbReference type="AlphaFoldDB" id="A0A6I9UKS5"/>
<reference evidence="4" key="1">
    <citation type="submission" date="2025-08" db="UniProtKB">
        <authorList>
            <consortium name="RefSeq"/>
        </authorList>
    </citation>
    <scope>IDENTIFICATION</scope>
</reference>
<dbReference type="RefSeq" id="XP_011101073.1">
    <property type="nucleotide sequence ID" value="XM_011102771.1"/>
</dbReference>
<dbReference type="Pfam" id="PF03732">
    <property type="entry name" value="Retrotrans_gag"/>
    <property type="match status" value="1"/>
</dbReference>
<gene>
    <name evidence="4" type="primary">LOC105179178</name>
</gene>
<protein>
    <submittedName>
        <fullName evidence="4">Uncharacterized protein LOC105179178</fullName>
    </submittedName>
</protein>
<evidence type="ECO:0000259" key="2">
    <source>
        <dbReference type="Pfam" id="PF03732"/>
    </source>
</evidence>
<evidence type="ECO:0000313" key="3">
    <source>
        <dbReference type="Proteomes" id="UP000504604"/>
    </source>
</evidence>